<gene>
    <name evidence="3" type="ORF">FGU65_05115</name>
</gene>
<accession>A0ABT8M8M9</accession>
<organism evidence="3 4">
    <name type="scientific">Methanoculleus frigidifontis</name>
    <dbReference type="NCBI Taxonomy" id="2584085"/>
    <lineage>
        <taxon>Archaea</taxon>
        <taxon>Methanobacteriati</taxon>
        <taxon>Methanobacteriota</taxon>
        <taxon>Stenosarchaea group</taxon>
        <taxon>Methanomicrobia</taxon>
        <taxon>Methanomicrobiales</taxon>
        <taxon>Methanomicrobiaceae</taxon>
        <taxon>Methanoculleus</taxon>
    </lineage>
</organism>
<dbReference type="Proteomes" id="UP001168338">
    <property type="component" value="Unassembled WGS sequence"/>
</dbReference>
<dbReference type="PANTHER" id="PTHR22946:SF9">
    <property type="entry name" value="POLYKETIDE TRANSFERASE AF380"/>
    <property type="match status" value="1"/>
</dbReference>
<dbReference type="InterPro" id="IPR002925">
    <property type="entry name" value="Dienelactn_hydro"/>
</dbReference>
<feature type="domain" description="Dienelactone hydrolase" evidence="2">
    <location>
        <begin position="33"/>
        <end position="140"/>
    </location>
</feature>
<dbReference type="RefSeq" id="WP_301663373.1">
    <property type="nucleotide sequence ID" value="NZ_VCYH01000003.1"/>
</dbReference>
<dbReference type="EMBL" id="VCYH01000003">
    <property type="protein sequence ID" value="MDN7024276.1"/>
    <property type="molecule type" value="Genomic_DNA"/>
</dbReference>
<keyword evidence="1" id="KW-0378">Hydrolase</keyword>
<name>A0ABT8M8M9_9EURY</name>
<keyword evidence="4" id="KW-1185">Reference proteome</keyword>
<dbReference type="SUPFAM" id="SSF53474">
    <property type="entry name" value="alpha/beta-Hydrolases"/>
    <property type="match status" value="1"/>
</dbReference>
<evidence type="ECO:0000256" key="1">
    <source>
        <dbReference type="ARBA" id="ARBA00022801"/>
    </source>
</evidence>
<proteinExistence type="predicted"/>
<comment type="caution">
    <text evidence="3">The sequence shown here is derived from an EMBL/GenBank/DDBJ whole genome shotgun (WGS) entry which is preliminary data.</text>
</comment>
<sequence>MQGTVRVSMEDGMRTAEIRGIGALRVRYRSATNLTEAVLDTAAGVEFLKAEGVTSIGLVGHSFGGAVVIQAAANDDAVDTVVTLATQSLGAAPVSRLKPEASVLVIHGKEDGILPPSSSVSTYQRAHEPKALILYEGAGHMLDEVAGTVSRDVMEWLLGRLG</sequence>
<protein>
    <recommendedName>
        <fullName evidence="2">Dienelactone hydrolase domain-containing protein</fullName>
    </recommendedName>
</protein>
<dbReference type="InterPro" id="IPR029058">
    <property type="entry name" value="AB_hydrolase_fold"/>
</dbReference>
<evidence type="ECO:0000313" key="4">
    <source>
        <dbReference type="Proteomes" id="UP001168338"/>
    </source>
</evidence>
<dbReference type="Gene3D" id="3.40.50.1820">
    <property type="entry name" value="alpha/beta hydrolase"/>
    <property type="match status" value="1"/>
</dbReference>
<evidence type="ECO:0000259" key="2">
    <source>
        <dbReference type="Pfam" id="PF01738"/>
    </source>
</evidence>
<dbReference type="Pfam" id="PF01738">
    <property type="entry name" value="DLH"/>
    <property type="match status" value="1"/>
</dbReference>
<dbReference type="InterPro" id="IPR050261">
    <property type="entry name" value="FrsA_esterase"/>
</dbReference>
<dbReference type="PANTHER" id="PTHR22946">
    <property type="entry name" value="DIENELACTONE HYDROLASE DOMAIN-CONTAINING PROTEIN-RELATED"/>
    <property type="match status" value="1"/>
</dbReference>
<reference evidence="3" key="1">
    <citation type="submission" date="2019-05" db="EMBL/GenBank/DDBJ databases">
        <title>Methanoculleus sp. FWC-SCC1, a methanogenic archaeon isolated from deep marine cold seep.</title>
        <authorList>
            <person name="Chen Y.-W."/>
            <person name="Chen S.-C."/>
            <person name="Teng N.-H."/>
            <person name="Lai M.-C."/>
        </authorList>
    </citation>
    <scope>NUCLEOTIDE SEQUENCE</scope>
    <source>
        <strain evidence="3">FWC-SCC1</strain>
    </source>
</reference>
<evidence type="ECO:0000313" key="3">
    <source>
        <dbReference type="EMBL" id="MDN7024276.1"/>
    </source>
</evidence>